<feature type="compositionally biased region" description="Basic and acidic residues" evidence="1">
    <location>
        <begin position="1"/>
        <end position="10"/>
    </location>
</feature>
<evidence type="ECO:0000256" key="1">
    <source>
        <dbReference type="SAM" id="MobiDB-lite"/>
    </source>
</evidence>
<dbReference type="InterPro" id="IPR011990">
    <property type="entry name" value="TPR-like_helical_dom_sf"/>
</dbReference>
<feature type="region of interest" description="Disordered" evidence="1">
    <location>
        <begin position="1"/>
        <end position="100"/>
    </location>
</feature>
<feature type="compositionally biased region" description="Low complexity" evidence="1">
    <location>
        <begin position="88"/>
        <end position="100"/>
    </location>
</feature>
<dbReference type="AlphaFoldDB" id="A0A3S4F9A8"/>
<evidence type="ECO:0008006" key="5">
    <source>
        <dbReference type="Google" id="ProtNLM"/>
    </source>
</evidence>
<evidence type="ECO:0000313" key="3">
    <source>
        <dbReference type="EMBL" id="VCU08783.1"/>
    </source>
</evidence>
<keyword evidence="2" id="KW-0472">Membrane</keyword>
<comment type="caution">
    <text evidence="3">The sequence shown here is derived from an EMBL/GenBank/DDBJ whole genome shotgun (WGS) entry which is preliminary data.</text>
</comment>
<dbReference type="RefSeq" id="WP_165363854.1">
    <property type="nucleotide sequence ID" value="NZ_UWOC01000135.1"/>
</dbReference>
<dbReference type="Gene3D" id="1.25.40.10">
    <property type="entry name" value="Tetratricopeptide repeat domain"/>
    <property type="match status" value="1"/>
</dbReference>
<gene>
    <name evidence="3" type="ORF">RHODGE_RHODGE_01945</name>
</gene>
<feature type="transmembrane region" description="Helical" evidence="2">
    <location>
        <begin position="196"/>
        <end position="218"/>
    </location>
</feature>
<protein>
    <recommendedName>
        <fullName evidence="5">Sel1 repeat family protein</fullName>
    </recommendedName>
</protein>
<dbReference type="Proteomes" id="UP000289200">
    <property type="component" value="Unassembled WGS sequence"/>
</dbReference>
<sequence length="489" mass="49243">MSAPTDDHGFGDPLRYAPPWARRAGPDRPAEPDGDAPAPLAPAADGDPGRPELPAAGPPADAEAVAPDAETVPAAPPREPPGEPEPPAAAGHAPVSSRPAEPVVAASPVVPPPVAPPSIAAGHAVAVGRAVDPPVVEDAPATVPQPGDPGGFGWLRTRPFAGDVAMRELTRRLALDPHLQPEPPQPEWRPSRGRGAVVLAALCGVAAAVALMLVLVLFPGPDRALRTEPEGGAPLAGSTADRALVTALERTPPVRLVLVELRRAGRSEPVGLGVGLTRGLGDGSLMVSGLVPGARLTAGTALAADRWRVPLGELGRAAVVPPRDFAGIMDLTLELRLADDSVGDRSAMRIAWGGAVITPLGGEGSGAAVGGRDASGPPLRAEGGSAAPAGAVAAVDPEEVAILLDRGKAFLARGDLAAARLLLRRAAEAGDAQAALLLGSSFDPVALKQLDVVGAVADPAQARAWYQRAAELGSADAARRLDGLGGSAR</sequence>
<feature type="compositionally biased region" description="Pro residues" evidence="1">
    <location>
        <begin position="74"/>
        <end position="87"/>
    </location>
</feature>
<evidence type="ECO:0000313" key="4">
    <source>
        <dbReference type="Proteomes" id="UP000289200"/>
    </source>
</evidence>
<dbReference type="EMBL" id="UWOC01000135">
    <property type="protein sequence ID" value="VCU08783.1"/>
    <property type="molecule type" value="Genomic_DNA"/>
</dbReference>
<keyword evidence="4" id="KW-1185">Reference proteome</keyword>
<accession>A0A3S4F9A8</accession>
<evidence type="ECO:0000256" key="2">
    <source>
        <dbReference type="SAM" id="Phobius"/>
    </source>
</evidence>
<keyword evidence="2" id="KW-1133">Transmembrane helix</keyword>
<keyword evidence="2" id="KW-0812">Transmembrane</keyword>
<proteinExistence type="predicted"/>
<reference evidence="4" key="1">
    <citation type="submission" date="2018-10" db="EMBL/GenBank/DDBJ databases">
        <authorList>
            <person name="Peiro R."/>
            <person name="Begona"/>
            <person name="Cbmso G."/>
            <person name="Lopez M."/>
            <person name="Gonzalez S."/>
            <person name="Sacristan E."/>
            <person name="Castillo E."/>
        </authorList>
    </citation>
    <scope>NUCLEOTIDE SEQUENCE [LARGE SCALE GENOMIC DNA]</scope>
</reference>
<name>A0A3S4F9A8_9BRAD</name>
<feature type="compositionally biased region" description="Low complexity" evidence="1">
    <location>
        <begin position="35"/>
        <end position="73"/>
    </location>
</feature>
<dbReference type="SUPFAM" id="SSF81901">
    <property type="entry name" value="HCP-like"/>
    <property type="match status" value="1"/>
</dbReference>
<organism evidence="3 4">
    <name type="scientific">Rhodoplanes serenus</name>
    <dbReference type="NCBI Taxonomy" id="200615"/>
    <lineage>
        <taxon>Bacteria</taxon>
        <taxon>Pseudomonadati</taxon>
        <taxon>Pseudomonadota</taxon>
        <taxon>Alphaproteobacteria</taxon>
        <taxon>Hyphomicrobiales</taxon>
        <taxon>Nitrobacteraceae</taxon>
        <taxon>Rhodoplanes</taxon>
    </lineage>
</organism>